<dbReference type="AlphaFoldDB" id="A0A087HFJ8"/>
<gene>
    <name evidence="2" type="ordered locus">AALP_Aa2g057900</name>
</gene>
<dbReference type="OrthoDB" id="2596766at2759"/>
<name>A0A087HFJ8_ARAAL</name>
<dbReference type="Gramene" id="KFK40900">
    <property type="protein sequence ID" value="KFK40900"/>
    <property type="gene ID" value="AALP_AA2G057900"/>
</dbReference>
<proteinExistence type="predicted"/>
<organism evidence="2 3">
    <name type="scientific">Arabis alpina</name>
    <name type="common">Alpine rock-cress</name>
    <dbReference type="NCBI Taxonomy" id="50452"/>
    <lineage>
        <taxon>Eukaryota</taxon>
        <taxon>Viridiplantae</taxon>
        <taxon>Streptophyta</taxon>
        <taxon>Embryophyta</taxon>
        <taxon>Tracheophyta</taxon>
        <taxon>Spermatophyta</taxon>
        <taxon>Magnoliopsida</taxon>
        <taxon>eudicotyledons</taxon>
        <taxon>Gunneridae</taxon>
        <taxon>Pentapetalae</taxon>
        <taxon>rosids</taxon>
        <taxon>malvids</taxon>
        <taxon>Brassicales</taxon>
        <taxon>Brassicaceae</taxon>
        <taxon>Arabideae</taxon>
        <taxon>Arabis</taxon>
    </lineage>
</organism>
<dbReference type="Proteomes" id="UP000029120">
    <property type="component" value="Chromosome 2"/>
</dbReference>
<keyword evidence="3" id="KW-1185">Reference proteome</keyword>
<evidence type="ECO:0000256" key="1">
    <source>
        <dbReference type="SAM" id="MobiDB-lite"/>
    </source>
</evidence>
<evidence type="ECO:0000313" key="3">
    <source>
        <dbReference type="Proteomes" id="UP000029120"/>
    </source>
</evidence>
<accession>A0A087HFJ8</accession>
<reference evidence="3" key="1">
    <citation type="journal article" date="2015" name="Nat. Plants">
        <title>Genome expansion of Arabis alpina linked with retrotransposition and reduced symmetric DNA methylation.</title>
        <authorList>
            <person name="Willing E.M."/>
            <person name="Rawat V."/>
            <person name="Mandakova T."/>
            <person name="Maumus F."/>
            <person name="James G.V."/>
            <person name="Nordstroem K.J."/>
            <person name="Becker C."/>
            <person name="Warthmann N."/>
            <person name="Chica C."/>
            <person name="Szarzynska B."/>
            <person name="Zytnicki M."/>
            <person name="Albani M.C."/>
            <person name="Kiefer C."/>
            <person name="Bergonzi S."/>
            <person name="Castaings L."/>
            <person name="Mateos J.L."/>
            <person name="Berns M.C."/>
            <person name="Bujdoso N."/>
            <person name="Piofczyk T."/>
            <person name="de Lorenzo L."/>
            <person name="Barrero-Sicilia C."/>
            <person name="Mateos I."/>
            <person name="Piednoel M."/>
            <person name="Hagmann J."/>
            <person name="Chen-Min-Tao R."/>
            <person name="Iglesias-Fernandez R."/>
            <person name="Schuster S.C."/>
            <person name="Alonso-Blanco C."/>
            <person name="Roudier F."/>
            <person name="Carbonero P."/>
            <person name="Paz-Ares J."/>
            <person name="Davis S.J."/>
            <person name="Pecinka A."/>
            <person name="Quesneville H."/>
            <person name="Colot V."/>
            <person name="Lysak M.A."/>
            <person name="Weigel D."/>
            <person name="Coupland G."/>
            <person name="Schneeberger K."/>
        </authorList>
    </citation>
    <scope>NUCLEOTIDE SEQUENCE [LARGE SCALE GENOMIC DNA]</scope>
    <source>
        <strain evidence="3">cv. Pajares</strain>
    </source>
</reference>
<feature type="region of interest" description="Disordered" evidence="1">
    <location>
        <begin position="71"/>
        <end position="112"/>
    </location>
</feature>
<evidence type="ECO:0000313" key="2">
    <source>
        <dbReference type="EMBL" id="KFK40900.1"/>
    </source>
</evidence>
<feature type="compositionally biased region" description="Basic and acidic residues" evidence="1">
    <location>
        <begin position="79"/>
        <end position="88"/>
    </location>
</feature>
<dbReference type="EMBL" id="CM002870">
    <property type="protein sequence ID" value="KFK40900.1"/>
    <property type="molecule type" value="Genomic_DNA"/>
</dbReference>
<protein>
    <submittedName>
        <fullName evidence="2">Uncharacterized protein</fullName>
    </submittedName>
</protein>
<sequence>MRIYETYQVACVIEKLPSGLTDFKNYLKLKKKWMSLEDLVMKFRIESQNRRELEVGVVFRDPNVNVAEHHNASKQAKLQNKERLDKGKGKAAPQHTQKFKHRGGGGDSSKPRFTGTCNKCHKMSVEAVIRENDVGNDAIIDVGNNAKTDVTEASTSKKKMNKNSFAYVIELFDLWYERLGHVNF</sequence>